<protein>
    <submittedName>
        <fullName evidence="1">Uncharacterized protein</fullName>
    </submittedName>
</protein>
<organism evidence="1 2">
    <name type="scientific">Eumeta variegata</name>
    <name type="common">Bagworm moth</name>
    <name type="synonym">Eumeta japonica</name>
    <dbReference type="NCBI Taxonomy" id="151549"/>
    <lineage>
        <taxon>Eukaryota</taxon>
        <taxon>Metazoa</taxon>
        <taxon>Ecdysozoa</taxon>
        <taxon>Arthropoda</taxon>
        <taxon>Hexapoda</taxon>
        <taxon>Insecta</taxon>
        <taxon>Pterygota</taxon>
        <taxon>Neoptera</taxon>
        <taxon>Endopterygota</taxon>
        <taxon>Lepidoptera</taxon>
        <taxon>Glossata</taxon>
        <taxon>Ditrysia</taxon>
        <taxon>Tineoidea</taxon>
        <taxon>Psychidae</taxon>
        <taxon>Oiketicinae</taxon>
        <taxon>Eumeta</taxon>
    </lineage>
</organism>
<proteinExistence type="predicted"/>
<comment type="caution">
    <text evidence="1">The sequence shown here is derived from an EMBL/GenBank/DDBJ whole genome shotgun (WGS) entry which is preliminary data.</text>
</comment>
<dbReference type="AlphaFoldDB" id="A0A4C1XQG2"/>
<evidence type="ECO:0000313" key="1">
    <source>
        <dbReference type="EMBL" id="GBP65293.1"/>
    </source>
</evidence>
<dbReference type="Proteomes" id="UP000299102">
    <property type="component" value="Unassembled WGS sequence"/>
</dbReference>
<dbReference type="EMBL" id="BGZK01000925">
    <property type="protein sequence ID" value="GBP65293.1"/>
    <property type="molecule type" value="Genomic_DNA"/>
</dbReference>
<evidence type="ECO:0000313" key="2">
    <source>
        <dbReference type="Proteomes" id="UP000299102"/>
    </source>
</evidence>
<gene>
    <name evidence="1" type="ORF">EVAR_47999_1</name>
</gene>
<sequence>MRTRRAGGVGAMCLGLGDSNRRAGVKRRGQESLSSLRLNDQRRGQRIHYGHRVPQQWAAVTGEQRAESVARGYAPELWFCCNGSWSRGLSSHPMEEPDGVFLRRRLTGKEANYGSSARWWRQDGHVLITKRPKEADRSRHEPSGTCAAGTPSCLAFDVITSYKSMNAGCMLEKHDAYCRASESAEQ</sequence>
<keyword evidence="2" id="KW-1185">Reference proteome</keyword>
<name>A0A4C1XQG2_EUMVA</name>
<accession>A0A4C1XQG2</accession>
<reference evidence="1 2" key="1">
    <citation type="journal article" date="2019" name="Commun. Biol.">
        <title>The bagworm genome reveals a unique fibroin gene that provides high tensile strength.</title>
        <authorList>
            <person name="Kono N."/>
            <person name="Nakamura H."/>
            <person name="Ohtoshi R."/>
            <person name="Tomita M."/>
            <person name="Numata K."/>
            <person name="Arakawa K."/>
        </authorList>
    </citation>
    <scope>NUCLEOTIDE SEQUENCE [LARGE SCALE GENOMIC DNA]</scope>
</reference>